<dbReference type="NCBIfam" id="TIGR00711">
    <property type="entry name" value="efflux_EmrB"/>
    <property type="match status" value="1"/>
</dbReference>
<evidence type="ECO:0000313" key="10">
    <source>
        <dbReference type="Proteomes" id="UP000175835"/>
    </source>
</evidence>
<evidence type="ECO:0000256" key="2">
    <source>
        <dbReference type="ARBA" id="ARBA00022448"/>
    </source>
</evidence>
<feature type="transmembrane region" description="Helical" evidence="7">
    <location>
        <begin position="267"/>
        <end position="290"/>
    </location>
</feature>
<proteinExistence type="predicted"/>
<comment type="caution">
    <text evidence="9">The sequence shown here is derived from an EMBL/GenBank/DDBJ whole genome shotgun (WGS) entry which is preliminary data.</text>
</comment>
<dbReference type="InterPro" id="IPR004638">
    <property type="entry name" value="EmrB-like"/>
</dbReference>
<dbReference type="CDD" id="cd17321">
    <property type="entry name" value="MFS_MMR_MDR_like"/>
    <property type="match status" value="1"/>
</dbReference>
<feature type="domain" description="Major facilitator superfamily (MFS) profile" evidence="8">
    <location>
        <begin position="14"/>
        <end position="569"/>
    </location>
</feature>
<dbReference type="Proteomes" id="UP000175835">
    <property type="component" value="Unassembled WGS sequence"/>
</dbReference>
<dbReference type="AlphaFoldDB" id="A0A1E8BF29"/>
<dbReference type="PATRIC" id="fig|86662.27.peg.6009"/>
<feature type="transmembrane region" description="Helical" evidence="7">
    <location>
        <begin position="80"/>
        <end position="99"/>
    </location>
</feature>
<evidence type="ECO:0000256" key="4">
    <source>
        <dbReference type="ARBA" id="ARBA00022692"/>
    </source>
</evidence>
<dbReference type="GO" id="GO:0005886">
    <property type="term" value="C:plasma membrane"/>
    <property type="evidence" value="ECO:0007669"/>
    <property type="project" value="UniProtKB-SubCell"/>
</dbReference>
<evidence type="ECO:0000256" key="5">
    <source>
        <dbReference type="ARBA" id="ARBA00022989"/>
    </source>
</evidence>
<gene>
    <name evidence="9" type="ORF">BWGOE11_57660</name>
</gene>
<dbReference type="PANTHER" id="PTHR42718:SF46">
    <property type="entry name" value="BLR6921 PROTEIN"/>
    <property type="match status" value="1"/>
</dbReference>
<protein>
    <submittedName>
        <fullName evidence="9">MFS transporter</fullName>
    </submittedName>
</protein>
<keyword evidence="6 7" id="KW-0472">Membrane</keyword>
<evidence type="ECO:0000256" key="6">
    <source>
        <dbReference type="ARBA" id="ARBA00023136"/>
    </source>
</evidence>
<feature type="transmembrane region" description="Helical" evidence="7">
    <location>
        <begin position="225"/>
        <end position="247"/>
    </location>
</feature>
<feature type="transmembrane region" description="Helical" evidence="7">
    <location>
        <begin position="12"/>
        <end position="39"/>
    </location>
</feature>
<feature type="transmembrane region" description="Helical" evidence="7">
    <location>
        <begin position="329"/>
        <end position="349"/>
    </location>
</feature>
<dbReference type="SUPFAM" id="SSF103473">
    <property type="entry name" value="MFS general substrate transporter"/>
    <property type="match status" value="1"/>
</dbReference>
<name>A0A1E8BF29_BACMY</name>
<feature type="transmembrane region" description="Helical" evidence="7">
    <location>
        <begin position="401"/>
        <end position="419"/>
    </location>
</feature>
<feature type="transmembrane region" description="Helical" evidence="7">
    <location>
        <begin position="105"/>
        <end position="127"/>
    </location>
</feature>
<keyword evidence="5 7" id="KW-1133">Transmembrane helix</keyword>
<evidence type="ECO:0000256" key="7">
    <source>
        <dbReference type="SAM" id="Phobius"/>
    </source>
</evidence>
<feature type="transmembrane region" description="Helical" evidence="7">
    <location>
        <begin position="166"/>
        <end position="188"/>
    </location>
</feature>
<dbReference type="PROSITE" id="PS50850">
    <property type="entry name" value="MFS"/>
    <property type="match status" value="1"/>
</dbReference>
<dbReference type="InterPro" id="IPR020846">
    <property type="entry name" value="MFS_dom"/>
</dbReference>
<comment type="subcellular location">
    <subcellularLocation>
        <location evidence="1">Cell membrane</location>
        <topology evidence="1">Multi-pass membrane protein</topology>
    </subcellularLocation>
</comment>
<evidence type="ECO:0000256" key="3">
    <source>
        <dbReference type="ARBA" id="ARBA00022475"/>
    </source>
</evidence>
<keyword evidence="4 7" id="KW-0812">Transmembrane</keyword>
<evidence type="ECO:0000313" key="9">
    <source>
        <dbReference type="EMBL" id="OFD87020.1"/>
    </source>
</evidence>
<dbReference type="Gene3D" id="1.20.1720.10">
    <property type="entry name" value="Multidrug resistance protein D"/>
    <property type="match status" value="1"/>
</dbReference>
<reference evidence="9 10" key="1">
    <citation type="submission" date="2016-05" db="EMBL/GenBank/DDBJ databases">
        <title>Bacillus thuringiensis and Bacillus weihenstephanensis as novel biocontrol agents of wilt causing Verticillium species.</title>
        <authorList>
            <person name="Hollensteiner J."/>
            <person name="Wemheuer F."/>
            <person name="Harting R."/>
            <person name="Kolarzyk A."/>
            <person name="Diaz-Valerio S."/>
            <person name="Poehlein A."/>
            <person name="Brzuszkiewicz E."/>
            <person name="Nesemann K."/>
            <person name="Braus-Stromeyer S."/>
            <person name="Braus G."/>
            <person name="Daniel R."/>
            <person name="Liesegang H."/>
        </authorList>
    </citation>
    <scope>NUCLEOTIDE SEQUENCE [LARGE SCALE GENOMIC DNA]</scope>
    <source>
        <strain evidence="9 10">GOE11</strain>
    </source>
</reference>
<dbReference type="GO" id="GO:0022857">
    <property type="term" value="F:transmembrane transporter activity"/>
    <property type="evidence" value="ECO:0007669"/>
    <property type="project" value="InterPro"/>
</dbReference>
<keyword evidence="2" id="KW-0813">Transport</keyword>
<organism evidence="9 10">
    <name type="scientific">Bacillus mycoides</name>
    <dbReference type="NCBI Taxonomy" id="1405"/>
    <lineage>
        <taxon>Bacteria</taxon>
        <taxon>Bacillati</taxon>
        <taxon>Bacillota</taxon>
        <taxon>Bacilli</taxon>
        <taxon>Bacillales</taxon>
        <taxon>Bacillaceae</taxon>
        <taxon>Bacillus</taxon>
        <taxon>Bacillus cereus group</taxon>
    </lineage>
</organism>
<evidence type="ECO:0000256" key="1">
    <source>
        <dbReference type="ARBA" id="ARBA00004651"/>
    </source>
</evidence>
<feature type="transmembrane region" description="Helical" evidence="7">
    <location>
        <begin position="542"/>
        <end position="564"/>
    </location>
</feature>
<feature type="transmembrane region" description="Helical" evidence="7">
    <location>
        <begin position="200"/>
        <end position="219"/>
    </location>
</feature>
<dbReference type="PANTHER" id="PTHR42718">
    <property type="entry name" value="MAJOR FACILITATOR SUPERFAMILY MULTIDRUG TRANSPORTER MFSC"/>
    <property type="match status" value="1"/>
</dbReference>
<dbReference type="PRINTS" id="PR01036">
    <property type="entry name" value="TCRTETB"/>
</dbReference>
<feature type="transmembrane region" description="Helical" evidence="7">
    <location>
        <begin position="361"/>
        <end position="380"/>
    </location>
</feature>
<accession>A0A1E8BF29</accession>
<sequence length="583" mass="64186">MDHKLQSNLSSFPILLLMCLGIFICLLDTTIMNIALPAIQKDLNTTLETSSWMLNTYTMTIAVLSIPMGRLAEIYGKMKFFIIGLIIFACGSAFCGLSESGEMLIFARFFQSLGAAILVPVATIIGVESLPLNKRHISLSLLGATQGLSTALGPSIGGLIAQNLGWNWVFFVNIPICIVALVIAFKILPFKKDNRVQAKIDWAGLILSAIGIFSLNLVLIKGNTWGWTSFVSLFCFLIFVIALITFIIVERKIKNPMVDLNLFKDRLYVGATLAVSTAYLFLVGVMVLLPQFLTNFQEKTEIQAALLITPISATIFIVVNFVGFLVKKIGYVIPIMSGYVIVAASYFQLGHLNTSSTVLEIIVIGVTLGVGFSFIISPATMASVSSFEGEMLTSSQSVFTMLRQIGVVLAVAIFVSSITHEVDSKKQNVISYAKEQTSDIHVSPEKRLEILKSTKEKVGADSSFGKVIEAPKVSASERQDLIDKNVKDSLSQYPAAEQEKVKRQITDQVTKQVDQDILKINRELKSYTENVTSYTSKEFSSVFSTVFSHALPFIFISILISILYRKSKKSKVIRNKEVAHLGE</sequence>
<dbReference type="Pfam" id="PF07690">
    <property type="entry name" value="MFS_1"/>
    <property type="match status" value="1"/>
</dbReference>
<dbReference type="EMBL" id="LXLX01000105">
    <property type="protein sequence ID" value="OFD87020.1"/>
    <property type="molecule type" value="Genomic_DNA"/>
</dbReference>
<dbReference type="InterPro" id="IPR036259">
    <property type="entry name" value="MFS_trans_sf"/>
</dbReference>
<dbReference type="RefSeq" id="WP_070129425.1">
    <property type="nucleotide sequence ID" value="NZ_LXLP01000089.1"/>
</dbReference>
<keyword evidence="3" id="KW-1003">Cell membrane</keyword>
<dbReference type="InterPro" id="IPR011701">
    <property type="entry name" value="MFS"/>
</dbReference>
<dbReference type="Gene3D" id="1.20.1250.20">
    <property type="entry name" value="MFS general substrate transporter like domains"/>
    <property type="match status" value="1"/>
</dbReference>
<feature type="transmembrane region" description="Helical" evidence="7">
    <location>
        <begin position="302"/>
        <end position="322"/>
    </location>
</feature>
<evidence type="ECO:0000259" key="8">
    <source>
        <dbReference type="PROSITE" id="PS50850"/>
    </source>
</evidence>